<gene>
    <name evidence="1" type="ORF">MEDL_55936</name>
</gene>
<accession>A0A8S3UDC3</accession>
<evidence type="ECO:0000313" key="1">
    <source>
        <dbReference type="EMBL" id="CAG2243827.1"/>
    </source>
</evidence>
<keyword evidence="2" id="KW-1185">Reference proteome</keyword>
<dbReference type="EMBL" id="CAJPWZ010002717">
    <property type="protein sequence ID" value="CAG2243827.1"/>
    <property type="molecule type" value="Genomic_DNA"/>
</dbReference>
<comment type="caution">
    <text evidence="1">The sequence shown here is derived from an EMBL/GenBank/DDBJ whole genome shotgun (WGS) entry which is preliminary data.</text>
</comment>
<dbReference type="Proteomes" id="UP000683360">
    <property type="component" value="Unassembled WGS sequence"/>
</dbReference>
<evidence type="ECO:0000313" key="2">
    <source>
        <dbReference type="Proteomes" id="UP000683360"/>
    </source>
</evidence>
<sequence>MISSFKSALVEHPCSSCKEELDQFIRGIDENEMMVYVYLDPLSRLLLRLESRNLYIDKSFYKQKGNCARFITSNTRIHAWISAFGDLIYNKEGNGFDVTWIDKKAENEKIIQTEFVVSNSLDSDDDFLYKIIIYLTTGKILIQGKGWETFCNNKFQACKQLVDNLINKDKKGNDNCVSVISNDNTNTDRN</sequence>
<proteinExistence type="predicted"/>
<dbReference type="OrthoDB" id="6075221at2759"/>
<protein>
    <submittedName>
        <fullName evidence="1">Uncharacterized protein</fullName>
    </submittedName>
</protein>
<reference evidence="1" key="1">
    <citation type="submission" date="2021-03" db="EMBL/GenBank/DDBJ databases">
        <authorList>
            <person name="Bekaert M."/>
        </authorList>
    </citation>
    <scope>NUCLEOTIDE SEQUENCE</scope>
</reference>
<dbReference type="AlphaFoldDB" id="A0A8S3UDC3"/>
<organism evidence="1 2">
    <name type="scientific">Mytilus edulis</name>
    <name type="common">Blue mussel</name>
    <dbReference type="NCBI Taxonomy" id="6550"/>
    <lineage>
        <taxon>Eukaryota</taxon>
        <taxon>Metazoa</taxon>
        <taxon>Spiralia</taxon>
        <taxon>Lophotrochozoa</taxon>
        <taxon>Mollusca</taxon>
        <taxon>Bivalvia</taxon>
        <taxon>Autobranchia</taxon>
        <taxon>Pteriomorphia</taxon>
        <taxon>Mytilida</taxon>
        <taxon>Mytiloidea</taxon>
        <taxon>Mytilidae</taxon>
        <taxon>Mytilinae</taxon>
        <taxon>Mytilus</taxon>
    </lineage>
</organism>
<name>A0A8S3UDC3_MYTED</name>